<feature type="transmembrane region" description="Helical" evidence="1">
    <location>
        <begin position="30"/>
        <end position="48"/>
    </location>
</feature>
<reference evidence="2 3" key="1">
    <citation type="submission" date="2019-01" db="EMBL/GenBank/DDBJ databases">
        <title>Vibrio BEI176 sp. nov, a marine bacterium isolated from China: eastern marignal seas.</title>
        <authorList>
            <person name="Li B."/>
        </authorList>
    </citation>
    <scope>NUCLEOTIDE SEQUENCE [LARGE SCALE GENOMIC DNA]</scope>
    <source>
        <strain evidence="2 3">BEI176</strain>
    </source>
</reference>
<protein>
    <submittedName>
        <fullName evidence="2">Type-F conjugative transfer system pilin assembly protein TraF</fullName>
    </submittedName>
</protein>
<organism evidence="2 3">
    <name type="scientific">Vibrio ouci</name>
    <dbReference type="NCBI Taxonomy" id="2499078"/>
    <lineage>
        <taxon>Bacteria</taxon>
        <taxon>Pseudomonadati</taxon>
        <taxon>Pseudomonadota</taxon>
        <taxon>Gammaproteobacteria</taxon>
        <taxon>Vibrionales</taxon>
        <taxon>Vibrionaceae</taxon>
        <taxon>Vibrio</taxon>
    </lineage>
</organism>
<dbReference type="Proteomes" id="UP000297753">
    <property type="component" value="Unassembled WGS sequence"/>
</dbReference>
<keyword evidence="1" id="KW-1133">Transmembrane helix</keyword>
<sequence>MCQITLRLLPLVLVNFARERLQTRHAWRRLLTALLIMAFIASFSVTASPKGWKWYNEPTLPPVPPAPVPTPANTTTTVMSATEQMAWFHQTYEEVKADATLHPDDEHKYLRLMQLHHFIGQQTARTGMTFKKLLLKYPEYSYVKDRPVEQAARSTYHQLERQKKIDTVIKMRDDGWGFFFVYQGNDPLSQELAPSIQHFADTYDIELLGVSEDGLFTPHIRQNRVNDNKVVVPFTPALLLINPTTSEFQPLAYGFISQEDLLGRFYNVATHYQSADF</sequence>
<dbReference type="OrthoDB" id="5651797at2"/>
<evidence type="ECO:0000313" key="2">
    <source>
        <dbReference type="EMBL" id="TFH89336.1"/>
    </source>
</evidence>
<dbReference type="InterPro" id="IPR039555">
    <property type="entry name" value="TraF/TrbB"/>
</dbReference>
<evidence type="ECO:0000313" key="3">
    <source>
        <dbReference type="Proteomes" id="UP000297753"/>
    </source>
</evidence>
<keyword evidence="1" id="KW-0812">Transmembrane</keyword>
<keyword evidence="1" id="KW-0472">Membrane</keyword>
<name>A0A4Y8W9L6_9VIBR</name>
<dbReference type="NCBIfam" id="TIGR02739">
    <property type="entry name" value="TraF"/>
    <property type="match status" value="1"/>
</dbReference>
<dbReference type="InterPro" id="IPR014110">
    <property type="entry name" value="TraF"/>
</dbReference>
<accession>A0A4Y8W9L6</accession>
<gene>
    <name evidence="2" type="primary">traF</name>
    <name evidence="2" type="ORF">ELS82_22785</name>
</gene>
<proteinExistence type="predicted"/>
<dbReference type="AlphaFoldDB" id="A0A4Y8W9L6"/>
<comment type="caution">
    <text evidence="2">The sequence shown here is derived from an EMBL/GenBank/DDBJ whole genome shotgun (WGS) entry which is preliminary data.</text>
</comment>
<evidence type="ECO:0000256" key="1">
    <source>
        <dbReference type="SAM" id="Phobius"/>
    </source>
</evidence>
<keyword evidence="3" id="KW-1185">Reference proteome</keyword>
<dbReference type="RefSeq" id="WP_134837485.1">
    <property type="nucleotide sequence ID" value="NZ_SATR01000078.1"/>
</dbReference>
<dbReference type="EMBL" id="SATR01000078">
    <property type="protein sequence ID" value="TFH89336.1"/>
    <property type="molecule type" value="Genomic_DNA"/>
</dbReference>
<dbReference type="Pfam" id="PF13728">
    <property type="entry name" value="TraF"/>
    <property type="match status" value="1"/>
</dbReference>